<dbReference type="PANTHER" id="PTHR36397:SF1">
    <property type="entry name" value="OS04G0482900 PROTEIN"/>
    <property type="match status" value="1"/>
</dbReference>
<dbReference type="EMBL" id="LEKV01004804">
    <property type="protein sequence ID" value="KVH92801.1"/>
    <property type="molecule type" value="Genomic_DNA"/>
</dbReference>
<evidence type="ECO:0000256" key="1">
    <source>
        <dbReference type="SAM" id="MobiDB-lite"/>
    </source>
</evidence>
<proteinExistence type="predicted"/>
<keyword evidence="3" id="KW-1185">Reference proteome</keyword>
<dbReference type="AlphaFoldDB" id="A0A118JV90"/>
<comment type="caution">
    <text evidence="2">The sequence shown here is derived from an EMBL/GenBank/DDBJ whole genome shotgun (WGS) entry which is preliminary data.</text>
</comment>
<protein>
    <submittedName>
        <fullName evidence="2">Uncharacterized protein</fullName>
    </submittedName>
</protein>
<evidence type="ECO:0000313" key="3">
    <source>
        <dbReference type="Proteomes" id="UP000243975"/>
    </source>
</evidence>
<dbReference type="Proteomes" id="UP000243975">
    <property type="component" value="Unassembled WGS sequence"/>
</dbReference>
<organism evidence="2 3">
    <name type="scientific">Cynara cardunculus var. scolymus</name>
    <name type="common">Globe artichoke</name>
    <name type="synonym">Cynara scolymus</name>
    <dbReference type="NCBI Taxonomy" id="59895"/>
    <lineage>
        <taxon>Eukaryota</taxon>
        <taxon>Viridiplantae</taxon>
        <taxon>Streptophyta</taxon>
        <taxon>Embryophyta</taxon>
        <taxon>Tracheophyta</taxon>
        <taxon>Spermatophyta</taxon>
        <taxon>Magnoliopsida</taxon>
        <taxon>eudicotyledons</taxon>
        <taxon>Gunneridae</taxon>
        <taxon>Pentapetalae</taxon>
        <taxon>asterids</taxon>
        <taxon>campanulids</taxon>
        <taxon>Asterales</taxon>
        <taxon>Asteraceae</taxon>
        <taxon>Carduoideae</taxon>
        <taxon>Cardueae</taxon>
        <taxon>Carduinae</taxon>
        <taxon>Cynara</taxon>
    </lineage>
</organism>
<feature type="region of interest" description="Disordered" evidence="1">
    <location>
        <begin position="49"/>
        <end position="86"/>
    </location>
</feature>
<reference evidence="2 3" key="1">
    <citation type="journal article" date="2016" name="Sci. Rep.">
        <title>The genome sequence of the outbreeding globe artichoke constructed de novo incorporating a phase-aware low-pass sequencing strategy of F1 progeny.</title>
        <authorList>
            <person name="Scaglione D."/>
            <person name="Reyes-Chin-Wo S."/>
            <person name="Acquadro A."/>
            <person name="Froenicke L."/>
            <person name="Portis E."/>
            <person name="Beitel C."/>
            <person name="Tirone M."/>
            <person name="Mauro R."/>
            <person name="Lo Monaco A."/>
            <person name="Mauromicale G."/>
            <person name="Faccioli P."/>
            <person name="Cattivelli L."/>
            <person name="Rieseberg L."/>
            <person name="Michelmore R."/>
            <person name="Lanteri S."/>
        </authorList>
    </citation>
    <scope>NUCLEOTIDE SEQUENCE [LARGE SCALE GENOMIC DNA]</scope>
    <source>
        <strain evidence="2">2C</strain>
    </source>
</reference>
<accession>A0A118JV90</accession>
<sequence length="86" mass="10037">MAMASNFTTFRKLRIKPQMMHQIFCRKKEKGRDQNYPYKVIEVTPPPRNLGVRCFPPRSHTGTSFEKVNTNQARKDSTCSPPEDTY</sequence>
<evidence type="ECO:0000313" key="2">
    <source>
        <dbReference type="EMBL" id="KVH92801.1"/>
    </source>
</evidence>
<gene>
    <name evidence="2" type="ORF">Ccrd_005141</name>
</gene>
<name>A0A118JV90_CYNCS</name>
<dbReference type="Gramene" id="KVH92801">
    <property type="protein sequence ID" value="KVH92801"/>
    <property type="gene ID" value="Ccrd_005141"/>
</dbReference>
<dbReference type="PANTHER" id="PTHR36397">
    <property type="entry name" value="OSJNBA0081L15.1 PROTEIN"/>
    <property type="match status" value="1"/>
</dbReference>
<feature type="compositionally biased region" description="Polar residues" evidence="1">
    <location>
        <begin position="60"/>
        <end position="72"/>
    </location>
</feature>